<feature type="compositionally biased region" description="Polar residues" evidence="4">
    <location>
        <begin position="422"/>
        <end position="431"/>
    </location>
</feature>
<accession>A0A4C1TFW9</accession>
<dbReference type="SUPFAM" id="SSF52058">
    <property type="entry name" value="L domain-like"/>
    <property type="match status" value="1"/>
</dbReference>
<dbReference type="GO" id="GO:0005615">
    <property type="term" value="C:extracellular space"/>
    <property type="evidence" value="ECO:0007669"/>
    <property type="project" value="TreeGrafter"/>
</dbReference>
<dbReference type="OrthoDB" id="2013775at2759"/>
<feature type="transmembrane region" description="Helical" evidence="5">
    <location>
        <begin position="368"/>
        <end position="390"/>
    </location>
</feature>
<dbReference type="AlphaFoldDB" id="A0A4C1TFW9"/>
<dbReference type="PANTHER" id="PTHR24373:SF387">
    <property type="entry name" value="LEUCINE-RICH REPEATS AND IMMUNOGLOBULIN-LIKE DOMAINS PROTEIN SMA-10"/>
    <property type="match status" value="1"/>
</dbReference>
<dbReference type="InterPro" id="IPR032675">
    <property type="entry name" value="LRR_dom_sf"/>
</dbReference>
<keyword evidence="5" id="KW-0812">Transmembrane</keyword>
<dbReference type="Pfam" id="PF13855">
    <property type="entry name" value="LRR_8"/>
    <property type="match status" value="2"/>
</dbReference>
<feature type="signal peptide" evidence="6">
    <location>
        <begin position="1"/>
        <end position="27"/>
    </location>
</feature>
<dbReference type="SMART" id="SM00369">
    <property type="entry name" value="LRR_TYP"/>
    <property type="match status" value="6"/>
</dbReference>
<feature type="chain" id="PRO_5020037337" evidence="6">
    <location>
        <begin position="28"/>
        <end position="502"/>
    </location>
</feature>
<dbReference type="STRING" id="151549.A0A4C1TFW9"/>
<evidence type="ECO:0000256" key="6">
    <source>
        <dbReference type="SAM" id="SignalP"/>
    </source>
</evidence>
<dbReference type="InterPro" id="IPR050328">
    <property type="entry name" value="Dev_Immune_Receptor"/>
</dbReference>
<dbReference type="GO" id="GO:0031012">
    <property type="term" value="C:extracellular matrix"/>
    <property type="evidence" value="ECO:0007669"/>
    <property type="project" value="TreeGrafter"/>
</dbReference>
<dbReference type="PROSITE" id="PS51450">
    <property type="entry name" value="LRR"/>
    <property type="match status" value="1"/>
</dbReference>
<evidence type="ECO:0000313" key="8">
    <source>
        <dbReference type="Proteomes" id="UP000299102"/>
    </source>
</evidence>
<evidence type="ECO:0000256" key="1">
    <source>
        <dbReference type="ARBA" id="ARBA00022614"/>
    </source>
</evidence>
<keyword evidence="1" id="KW-0433">Leucine-rich repeat</keyword>
<evidence type="ECO:0000256" key="5">
    <source>
        <dbReference type="SAM" id="Phobius"/>
    </source>
</evidence>
<proteinExistence type="predicted"/>
<dbReference type="PANTHER" id="PTHR24373">
    <property type="entry name" value="SLIT RELATED LEUCINE-RICH REPEAT NEURONAL PROTEIN"/>
    <property type="match status" value="1"/>
</dbReference>
<gene>
    <name evidence="7" type="primary">Lgr4</name>
    <name evidence="7" type="ORF">EVAR_93073_1</name>
</gene>
<feature type="region of interest" description="Disordered" evidence="4">
    <location>
        <begin position="397"/>
        <end position="435"/>
    </location>
</feature>
<evidence type="ECO:0000256" key="4">
    <source>
        <dbReference type="SAM" id="MobiDB-lite"/>
    </source>
</evidence>
<protein>
    <submittedName>
        <fullName evidence="7">Leucine-rich repeat-containing G-protein coupled receptor 4</fullName>
    </submittedName>
</protein>
<dbReference type="Proteomes" id="UP000299102">
    <property type="component" value="Unassembled WGS sequence"/>
</dbReference>
<keyword evidence="7" id="KW-0675">Receptor</keyword>
<comment type="caution">
    <text evidence="7">The sequence shown here is derived from an EMBL/GenBank/DDBJ whole genome shotgun (WGS) entry which is preliminary data.</text>
</comment>
<evidence type="ECO:0000313" key="7">
    <source>
        <dbReference type="EMBL" id="GBP13106.1"/>
    </source>
</evidence>
<name>A0A4C1TFW9_EUMVA</name>
<sequence>MDTSGTRKDRWKWLLLATVLLLAQVKGDDGGDAICHSYHSDGKLHLDCSGRGLTALPEGLDVNAQIVDLSYNHFTTIPSDLIMFAQLEKLILNGNQLTNPLPRLEYNWQNLRTLNLSNNNFDKWTTSGLGANIETLDISANKITRIDLSAFADMHALVFIDLSRNRLRDLPHNIFSQNENLDTVILSHNNFSSVPEFESKSLRTLDLNNCQITTLRSDAFSGKTTLLDIDLSTNGIDYIPDDIASNTLQTLNLAYNDINSLNERTLSSLPQLAVLDLRGNNFREIWDTSFFSTNLLLREVHLEDNRWSCEGFGLNLLLTYEFLTREPPKVADRGSLICHSPSNVTRMSWQEAYIRTWHPSTTSETLTLTAVFIGMIIGVVFTGFVCRGLMAISSTENARPASAAVTQNRNGVPPIETRPRAESTQLRTPSSEDLPPTYDEALLMPRLNASFHSLPDYVEENERQPRMFRRSRSINDILETRPRSNLRHSVRATVRTVVIDID</sequence>
<dbReference type="EMBL" id="BGZK01000055">
    <property type="protein sequence ID" value="GBP13106.1"/>
    <property type="molecule type" value="Genomic_DNA"/>
</dbReference>
<keyword evidence="2 6" id="KW-0732">Signal</keyword>
<reference evidence="7 8" key="1">
    <citation type="journal article" date="2019" name="Commun. Biol.">
        <title>The bagworm genome reveals a unique fibroin gene that provides high tensile strength.</title>
        <authorList>
            <person name="Kono N."/>
            <person name="Nakamura H."/>
            <person name="Ohtoshi R."/>
            <person name="Tomita M."/>
            <person name="Numata K."/>
            <person name="Arakawa K."/>
        </authorList>
    </citation>
    <scope>NUCLEOTIDE SEQUENCE [LARGE SCALE GENOMIC DNA]</scope>
</reference>
<keyword evidence="5" id="KW-1133">Transmembrane helix</keyword>
<dbReference type="Gene3D" id="3.80.10.10">
    <property type="entry name" value="Ribonuclease Inhibitor"/>
    <property type="match status" value="4"/>
</dbReference>
<organism evidence="7 8">
    <name type="scientific">Eumeta variegata</name>
    <name type="common">Bagworm moth</name>
    <name type="synonym">Eumeta japonica</name>
    <dbReference type="NCBI Taxonomy" id="151549"/>
    <lineage>
        <taxon>Eukaryota</taxon>
        <taxon>Metazoa</taxon>
        <taxon>Ecdysozoa</taxon>
        <taxon>Arthropoda</taxon>
        <taxon>Hexapoda</taxon>
        <taxon>Insecta</taxon>
        <taxon>Pterygota</taxon>
        <taxon>Neoptera</taxon>
        <taxon>Endopterygota</taxon>
        <taxon>Lepidoptera</taxon>
        <taxon>Glossata</taxon>
        <taxon>Ditrysia</taxon>
        <taxon>Tineoidea</taxon>
        <taxon>Psychidae</taxon>
        <taxon>Oiketicinae</taxon>
        <taxon>Eumeta</taxon>
    </lineage>
</organism>
<dbReference type="Pfam" id="PF00560">
    <property type="entry name" value="LRR_1"/>
    <property type="match status" value="2"/>
</dbReference>
<keyword evidence="5" id="KW-0472">Membrane</keyword>
<evidence type="ECO:0000256" key="3">
    <source>
        <dbReference type="ARBA" id="ARBA00022737"/>
    </source>
</evidence>
<evidence type="ECO:0000256" key="2">
    <source>
        <dbReference type="ARBA" id="ARBA00022729"/>
    </source>
</evidence>
<keyword evidence="3" id="KW-0677">Repeat</keyword>
<dbReference type="InterPro" id="IPR003591">
    <property type="entry name" value="Leu-rich_rpt_typical-subtyp"/>
</dbReference>
<keyword evidence="8" id="KW-1185">Reference proteome</keyword>
<dbReference type="InterPro" id="IPR001611">
    <property type="entry name" value="Leu-rich_rpt"/>
</dbReference>